<sequence length="346" mass="39066">MQKINDIFQNYKGIIDTTLREGAQYRYSSFSLSQQILIVKFLSKIGVDRIEVGNPVIDEVRKNIVRLVQIPQRPKILSHIRNRFSDIDLAIESGIDGVNILCTVDPARLKAMHLYLAQYLENLRKNILKAQANKLEVRVSVEDFFQANEDVAMKVFQFSQNLKVNRIGIADTLGVAMSWDIEKRLTRLRKFLSTDIEVHFHNDLGQANSNAISAIKSGANWVDTTLLGIGERSGITALSTFLAALYIFDPEISKRYRLQYVTQAENTLAGMIGKEVPFNLLTNRENGFAHKAGIHLHALVNFGPETYEPISPGVFGNVRHLVYGTEISGKTDEKTVKDFYQKYGKS</sequence>
<dbReference type="Pfam" id="PF22617">
    <property type="entry name" value="HCS_D2"/>
    <property type="match status" value="1"/>
</dbReference>
<dbReference type="PROSITE" id="PS00816">
    <property type="entry name" value="AIPM_HOMOCIT_SYNTH_2"/>
    <property type="match status" value="1"/>
</dbReference>
<evidence type="ECO:0000256" key="1">
    <source>
        <dbReference type="ARBA" id="ARBA00022679"/>
    </source>
</evidence>
<dbReference type="InterPro" id="IPR000891">
    <property type="entry name" value="PYR_CT"/>
</dbReference>
<evidence type="ECO:0000259" key="2">
    <source>
        <dbReference type="PROSITE" id="PS50991"/>
    </source>
</evidence>
<proteinExistence type="predicted"/>
<dbReference type="SUPFAM" id="SSF51569">
    <property type="entry name" value="Aldolase"/>
    <property type="match status" value="1"/>
</dbReference>
<dbReference type="PANTHER" id="PTHR42880">
    <property type="entry name" value="HOMOCITRATE SYNTHASE"/>
    <property type="match status" value="1"/>
</dbReference>
<dbReference type="Proteomes" id="UP000176665">
    <property type="component" value="Unassembled WGS sequence"/>
</dbReference>
<dbReference type="PANTHER" id="PTHR42880:SF1">
    <property type="entry name" value="ISOPROPYLMALATE_HOMOCITRATE_CITRAMALATE SYNTHASE FAMILY PROTEIN"/>
    <property type="match status" value="1"/>
</dbReference>
<reference evidence="3 4" key="1">
    <citation type="journal article" date="2016" name="Nat. Commun.">
        <title>Thousands of microbial genomes shed light on interconnected biogeochemical processes in an aquifer system.</title>
        <authorList>
            <person name="Anantharaman K."/>
            <person name="Brown C.T."/>
            <person name="Hug L.A."/>
            <person name="Sharon I."/>
            <person name="Castelle C.J."/>
            <person name="Probst A.J."/>
            <person name="Thomas B.C."/>
            <person name="Singh A."/>
            <person name="Wilkins M.J."/>
            <person name="Karaoz U."/>
            <person name="Brodie E.L."/>
            <person name="Williams K.H."/>
            <person name="Hubbard S.S."/>
            <person name="Banfield J.F."/>
        </authorList>
    </citation>
    <scope>NUCLEOTIDE SEQUENCE [LARGE SCALE GENOMIC DNA]</scope>
</reference>
<dbReference type="InterPro" id="IPR002034">
    <property type="entry name" value="AIPM/Hcit_synth_CS"/>
</dbReference>
<organism evidence="3 4">
    <name type="scientific">Candidatus Gottesmanbacteria bacterium RBG_16_37_8</name>
    <dbReference type="NCBI Taxonomy" id="1798371"/>
    <lineage>
        <taxon>Bacteria</taxon>
        <taxon>Candidatus Gottesmaniibacteriota</taxon>
    </lineage>
</organism>
<evidence type="ECO:0000313" key="3">
    <source>
        <dbReference type="EMBL" id="OGG02665.1"/>
    </source>
</evidence>
<dbReference type="InterPro" id="IPR054691">
    <property type="entry name" value="LeuA/HCS_post-cat"/>
</dbReference>
<dbReference type="STRING" id="1798371.A2W14_01295"/>
<dbReference type="InterPro" id="IPR013785">
    <property type="entry name" value="Aldolase_TIM"/>
</dbReference>
<name>A0A1F5YRC4_9BACT</name>
<evidence type="ECO:0000313" key="4">
    <source>
        <dbReference type="Proteomes" id="UP000176665"/>
    </source>
</evidence>
<comment type="caution">
    <text evidence="3">The sequence shown here is derived from an EMBL/GenBank/DDBJ whole genome shotgun (WGS) entry which is preliminary data.</text>
</comment>
<dbReference type="PROSITE" id="PS50991">
    <property type="entry name" value="PYR_CT"/>
    <property type="match status" value="1"/>
</dbReference>
<accession>A0A1F5YRC4</accession>
<dbReference type="EMBL" id="MFJA01000059">
    <property type="protein sequence ID" value="OGG02665.1"/>
    <property type="molecule type" value="Genomic_DNA"/>
</dbReference>
<protein>
    <recommendedName>
        <fullName evidence="2">Pyruvate carboxyltransferase domain-containing protein</fullName>
    </recommendedName>
</protein>
<dbReference type="GO" id="GO:0019752">
    <property type="term" value="P:carboxylic acid metabolic process"/>
    <property type="evidence" value="ECO:0007669"/>
    <property type="project" value="InterPro"/>
</dbReference>
<keyword evidence="1" id="KW-0808">Transferase</keyword>
<dbReference type="Gene3D" id="3.20.20.70">
    <property type="entry name" value="Aldolase class I"/>
    <property type="match status" value="1"/>
</dbReference>
<gene>
    <name evidence="3" type="ORF">A2W14_01295</name>
</gene>
<dbReference type="Pfam" id="PF00682">
    <property type="entry name" value="HMGL-like"/>
    <property type="match status" value="1"/>
</dbReference>
<dbReference type="Gene3D" id="4.10.430.20">
    <property type="match status" value="1"/>
</dbReference>
<dbReference type="GO" id="GO:0046912">
    <property type="term" value="F:acyltransferase activity, acyl groups converted into alkyl on transfer"/>
    <property type="evidence" value="ECO:0007669"/>
    <property type="project" value="InterPro"/>
</dbReference>
<dbReference type="AlphaFoldDB" id="A0A1F5YRC4"/>
<feature type="domain" description="Pyruvate carboxyltransferase" evidence="2">
    <location>
        <begin position="12"/>
        <end position="262"/>
    </location>
</feature>